<keyword evidence="2" id="KW-0472">Membrane</keyword>
<accession>A0A9K3CZ87</accession>
<feature type="region of interest" description="Disordered" evidence="1">
    <location>
        <begin position="42"/>
        <end position="67"/>
    </location>
</feature>
<sequence>MGYEDGSGANDTPDEFPFVVLSGNGVNGQVPLSLVPAVSQVLPPNEESDSMDSIEEKAHSPDTWGEESQPKVSRTFLVVALGVTLVCGVAVGILGCYLFLGLFIGDSVTLGSEEDFSLTRPDATLVSASDEAPSTSILGTSSNHTGGALLLKAGSGVTGGDLHLDAGEGTPSTASGSVLIGTDSTSAVSIGSDGTTITLNGAVVFSDPDAEVYIPSLSVGSLTAPDTGSESTPLTLDSAAGLAVGTASPEVNIGSETTVLSIDADTLQVFSAQDIVVESTKSTVFNVGTTETMEFRVGGESVFHLFDEEITESTSFAPKGRGAGMTISVPTTYTSTVTMNSGNALTVDTIQTIGSNTLSVTAPTVRFSGDVEIGQDLTVVGATSLNTLDVSGASTLASADVSGGATVGTTLDVTGAATAASVTATTGAFDTLSVTSG</sequence>
<organism evidence="3 4">
    <name type="scientific">Kipferlia bialata</name>
    <dbReference type="NCBI Taxonomy" id="797122"/>
    <lineage>
        <taxon>Eukaryota</taxon>
        <taxon>Metamonada</taxon>
        <taxon>Carpediemonas-like organisms</taxon>
        <taxon>Kipferlia</taxon>
    </lineage>
</organism>
<dbReference type="EMBL" id="BDIP01002321">
    <property type="protein sequence ID" value="GIQ86109.1"/>
    <property type="molecule type" value="Genomic_DNA"/>
</dbReference>
<keyword evidence="4" id="KW-1185">Reference proteome</keyword>
<feature type="transmembrane region" description="Helical" evidence="2">
    <location>
        <begin position="76"/>
        <end position="100"/>
    </location>
</feature>
<comment type="caution">
    <text evidence="3">The sequence shown here is derived from an EMBL/GenBank/DDBJ whole genome shotgun (WGS) entry which is preliminary data.</text>
</comment>
<keyword evidence="2" id="KW-0812">Transmembrane</keyword>
<dbReference type="AlphaFoldDB" id="A0A9K3CZ87"/>
<evidence type="ECO:0000313" key="3">
    <source>
        <dbReference type="EMBL" id="GIQ86109.1"/>
    </source>
</evidence>
<evidence type="ECO:0000313" key="4">
    <source>
        <dbReference type="Proteomes" id="UP000265618"/>
    </source>
</evidence>
<reference evidence="3 4" key="1">
    <citation type="journal article" date="2018" name="PLoS ONE">
        <title>The draft genome of Kipferlia bialata reveals reductive genome evolution in fornicate parasites.</title>
        <authorList>
            <person name="Tanifuji G."/>
            <person name="Takabayashi S."/>
            <person name="Kume K."/>
            <person name="Takagi M."/>
            <person name="Nakayama T."/>
            <person name="Kamikawa R."/>
            <person name="Inagaki Y."/>
            <person name="Hashimoto T."/>
        </authorList>
    </citation>
    <scope>NUCLEOTIDE SEQUENCE [LARGE SCALE GENOMIC DNA]</scope>
    <source>
        <strain evidence="3">NY0173</strain>
    </source>
</reference>
<feature type="non-terminal residue" evidence="3">
    <location>
        <position position="437"/>
    </location>
</feature>
<proteinExistence type="predicted"/>
<protein>
    <submittedName>
        <fullName evidence="3">Uncharacterized protein</fullName>
    </submittedName>
</protein>
<name>A0A9K3CZ87_9EUKA</name>
<dbReference type="Proteomes" id="UP000265618">
    <property type="component" value="Unassembled WGS sequence"/>
</dbReference>
<evidence type="ECO:0000256" key="1">
    <source>
        <dbReference type="SAM" id="MobiDB-lite"/>
    </source>
</evidence>
<gene>
    <name evidence="3" type="ORF">KIPB_007898</name>
</gene>
<keyword evidence="2" id="KW-1133">Transmembrane helix</keyword>
<evidence type="ECO:0000256" key="2">
    <source>
        <dbReference type="SAM" id="Phobius"/>
    </source>
</evidence>